<organism evidence="2 3">
    <name type="scientific">Thanatephorus cucumeris (strain AG1-IB / isolate 7/3/14)</name>
    <name type="common">Lettuce bottom rot fungus</name>
    <name type="synonym">Rhizoctonia solani</name>
    <dbReference type="NCBI Taxonomy" id="1108050"/>
    <lineage>
        <taxon>Eukaryota</taxon>
        <taxon>Fungi</taxon>
        <taxon>Dikarya</taxon>
        <taxon>Basidiomycota</taxon>
        <taxon>Agaricomycotina</taxon>
        <taxon>Agaricomycetes</taxon>
        <taxon>Cantharellales</taxon>
        <taxon>Ceratobasidiaceae</taxon>
        <taxon>Rhizoctonia</taxon>
        <taxon>Rhizoctonia solani AG-1</taxon>
    </lineage>
</organism>
<proteinExistence type="predicted"/>
<dbReference type="InterPro" id="IPR036678">
    <property type="entry name" value="MutS_con_dom_sf"/>
</dbReference>
<dbReference type="EMBL" id="LN679100">
    <property type="protein sequence ID" value="CEL52190.1"/>
    <property type="molecule type" value="Genomic_DNA"/>
</dbReference>
<dbReference type="GO" id="GO:0030983">
    <property type="term" value="F:mismatched DNA binding"/>
    <property type="evidence" value="ECO:0007669"/>
    <property type="project" value="InterPro"/>
</dbReference>
<dbReference type="Gene3D" id="3.40.1170.10">
    <property type="entry name" value="DNA repair protein MutS, domain I"/>
    <property type="match status" value="1"/>
</dbReference>
<dbReference type="InterPro" id="IPR007695">
    <property type="entry name" value="DNA_mismatch_repair_MutS-lik_N"/>
</dbReference>
<keyword evidence="3" id="KW-1185">Reference proteome</keyword>
<dbReference type="OrthoDB" id="121051at2759"/>
<evidence type="ECO:0000313" key="3">
    <source>
        <dbReference type="Proteomes" id="UP000059188"/>
    </source>
</evidence>
<protein>
    <submittedName>
        <fullName evidence="2">DNA mismatch repair protein msh-3</fullName>
    </submittedName>
</protein>
<dbReference type="Pfam" id="PF01624">
    <property type="entry name" value="MutS_I"/>
    <property type="match status" value="1"/>
</dbReference>
<dbReference type="GO" id="GO:0005524">
    <property type="term" value="F:ATP binding"/>
    <property type="evidence" value="ECO:0007669"/>
    <property type="project" value="InterPro"/>
</dbReference>
<evidence type="ECO:0000259" key="1">
    <source>
        <dbReference type="Pfam" id="PF01624"/>
    </source>
</evidence>
<evidence type="ECO:0000313" key="2">
    <source>
        <dbReference type="EMBL" id="CEL52190.1"/>
    </source>
</evidence>
<feature type="domain" description="DNA mismatch repair protein MutS-like N-terminal" evidence="1">
    <location>
        <begin position="3"/>
        <end position="67"/>
    </location>
</feature>
<gene>
    <name evidence="2" type="ORF">RSOLAG1IB_00729</name>
</gene>
<sequence length="127" mass="13630">MDKNFLTASIPVHRRDVHVKKLISQGYKVGIIGQVETAALKKAGDNRSAPFDRQLTHLYTAATFIDEIGSADNDDAFAHGAAPPIACIIEELRGGMGPDDLVNFSFVAVTPATGDIVYDAFDGMSHL</sequence>
<reference evidence="2 3" key="1">
    <citation type="submission" date="2014-11" db="EMBL/GenBank/DDBJ databases">
        <authorList>
            <person name="Wibberg Daniel"/>
        </authorList>
    </citation>
    <scope>NUCLEOTIDE SEQUENCE [LARGE SCALE GENOMIC DNA]</scope>
    <source>
        <strain evidence="2">Rhizoctonia solani AG1-IB 7/3/14</strain>
    </source>
</reference>
<name>A0A0B7F3T4_THACB</name>
<dbReference type="Gene3D" id="3.30.420.110">
    <property type="entry name" value="MutS, connector domain"/>
    <property type="match status" value="1"/>
</dbReference>
<dbReference type="InterPro" id="IPR016151">
    <property type="entry name" value="DNA_mismatch_repair_MutS_N"/>
</dbReference>
<dbReference type="GO" id="GO:0006298">
    <property type="term" value="P:mismatch repair"/>
    <property type="evidence" value="ECO:0007669"/>
    <property type="project" value="InterPro"/>
</dbReference>
<accession>A0A0B7F3T4</accession>
<dbReference type="Proteomes" id="UP000059188">
    <property type="component" value="Unassembled WGS sequence"/>
</dbReference>
<dbReference type="SUPFAM" id="SSF55271">
    <property type="entry name" value="DNA repair protein MutS, domain I"/>
    <property type="match status" value="1"/>
</dbReference>
<dbReference type="AlphaFoldDB" id="A0A0B7F3T4"/>
<dbReference type="STRING" id="1108050.A0A0B7F3T4"/>